<dbReference type="Proteomes" id="UP000013911">
    <property type="component" value="Unassembled WGS sequence"/>
</dbReference>
<dbReference type="HOGENOM" id="CLU_628220_0_0_9"/>
<feature type="compositionally biased region" description="Low complexity" evidence="1">
    <location>
        <begin position="258"/>
        <end position="275"/>
    </location>
</feature>
<protein>
    <recommendedName>
        <fullName evidence="4">Tail fiber protein</fullName>
    </recommendedName>
</protein>
<accession>R7ZDP2</accession>
<feature type="region of interest" description="Disordered" evidence="1">
    <location>
        <begin position="255"/>
        <end position="277"/>
    </location>
</feature>
<evidence type="ECO:0000313" key="2">
    <source>
        <dbReference type="EMBL" id="EON72257.1"/>
    </source>
</evidence>
<sequence>MSLELHNTENPISNQERNKINENWQRIISGYSYLQQQIKVLAGGAEVDELILRLNEAVDNANIAVQQAIDANNTATQEAIEANNTALQTALNTVSQTLIEVNGAITDANTATTEANIAKQGALDATAQAQAVISTMQSFINNMGHRTAWSETTQYFKNNMVLYNGSSFIALQDNVGKTPPTLPTQSNVNWSLFAEKGAKGDKGDKGERGTDGTGVTIIGSLASEAELPQTGGLGDAYLIDGFLYVWNGAGWENVGKIQGPQGNPGPQGEQGPPGNDADVTELAQTVTTLQQEVTDNKSEVTEHLAENNLKAHDIHNINGLQSELNVKANKRQEDWISLPLINDFENVVGVLSTYKDEFDTTHIYGVIKNPKATGNKIAWSMPVGYRPASNYYNLCIFTNKNQIGTFSIATNGDVTIGDRPSTDTNIVIDISYRLTT</sequence>
<dbReference type="AlphaFoldDB" id="R7ZDP2"/>
<dbReference type="Gene3D" id="1.20.5.320">
    <property type="entry name" value="6-Phosphogluconate Dehydrogenase, domain 3"/>
    <property type="match status" value="1"/>
</dbReference>
<gene>
    <name evidence="2" type="ORF">H131_11798</name>
</gene>
<comment type="caution">
    <text evidence="2">The sequence shown here is derived from an EMBL/GenBank/DDBJ whole genome shotgun (WGS) entry which is preliminary data.</text>
</comment>
<dbReference type="EMBL" id="AQPX01000018">
    <property type="protein sequence ID" value="EON72257.1"/>
    <property type="molecule type" value="Genomic_DNA"/>
</dbReference>
<reference evidence="2 3" key="1">
    <citation type="submission" date="2013-04" db="EMBL/GenBank/DDBJ databases">
        <title>Draft genome of the heavy metal tolerant bacterium Lysinibacillus sphaericus strain OT4b.31.</title>
        <authorList>
            <person name="Pena-Montenegro T.D."/>
            <person name="Dussan J."/>
        </authorList>
    </citation>
    <scope>NUCLEOTIDE SEQUENCE [LARGE SCALE GENOMIC DNA]</scope>
    <source>
        <strain evidence="2 3">OT4b.31</strain>
    </source>
</reference>
<evidence type="ECO:0000256" key="1">
    <source>
        <dbReference type="SAM" id="MobiDB-lite"/>
    </source>
</evidence>
<dbReference type="Gene3D" id="2.10.10.90">
    <property type="match status" value="1"/>
</dbReference>
<dbReference type="RefSeq" id="WP_010859302.1">
    <property type="nucleotide sequence ID" value="NZ_KB933398.1"/>
</dbReference>
<proteinExistence type="predicted"/>
<name>R7ZDP2_LYSSH</name>
<dbReference type="PATRIC" id="fig|1285586.5.peg.2398"/>
<organism evidence="2 3">
    <name type="scientific">Lysinibacillus sphaericus OT4b.31</name>
    <dbReference type="NCBI Taxonomy" id="1285586"/>
    <lineage>
        <taxon>Bacteria</taxon>
        <taxon>Bacillati</taxon>
        <taxon>Bacillota</taxon>
        <taxon>Bacilli</taxon>
        <taxon>Bacillales</taxon>
        <taxon>Bacillaceae</taxon>
        <taxon>Lysinibacillus</taxon>
    </lineage>
</organism>
<evidence type="ECO:0008006" key="4">
    <source>
        <dbReference type="Google" id="ProtNLM"/>
    </source>
</evidence>
<evidence type="ECO:0000313" key="3">
    <source>
        <dbReference type="Proteomes" id="UP000013911"/>
    </source>
</evidence>
<dbReference type="eggNOG" id="ENOG5033AJ6">
    <property type="taxonomic scope" value="Bacteria"/>
</dbReference>
<dbReference type="OrthoDB" id="2739170at2"/>